<feature type="chain" id="PRO_5016301035" evidence="1">
    <location>
        <begin position="28"/>
        <end position="131"/>
    </location>
</feature>
<feature type="signal peptide" evidence="1">
    <location>
        <begin position="1"/>
        <end position="27"/>
    </location>
</feature>
<dbReference type="Proteomes" id="UP000247727">
    <property type="component" value="Unassembled WGS sequence"/>
</dbReference>
<evidence type="ECO:0000313" key="3">
    <source>
        <dbReference type="Proteomes" id="UP000247727"/>
    </source>
</evidence>
<comment type="caution">
    <text evidence="2">The sequence shown here is derived from an EMBL/GenBank/DDBJ whole genome shotgun (WGS) entry which is preliminary data.</text>
</comment>
<reference evidence="2 3" key="1">
    <citation type="submission" date="2018-06" db="EMBL/GenBank/DDBJ databases">
        <title>Genomic Encyclopedia of Type Strains, Phase III (KMG-III): the genomes of soil and plant-associated and newly described type strains.</title>
        <authorList>
            <person name="Whitman W."/>
        </authorList>
    </citation>
    <scope>NUCLEOTIDE SEQUENCE [LARGE SCALE GENOMIC DNA]</scope>
    <source>
        <strain evidence="2 3">JA737</strain>
    </source>
</reference>
<organism evidence="2 3">
    <name type="scientific">Rhodobacter viridis</name>
    <dbReference type="NCBI Taxonomy" id="1054202"/>
    <lineage>
        <taxon>Bacteria</taxon>
        <taxon>Pseudomonadati</taxon>
        <taxon>Pseudomonadota</taxon>
        <taxon>Alphaproteobacteria</taxon>
        <taxon>Rhodobacterales</taxon>
        <taxon>Rhodobacter group</taxon>
        <taxon>Rhodobacter</taxon>
    </lineage>
</organism>
<name>A0A318U128_9RHOB</name>
<dbReference type="OrthoDB" id="7690074at2"/>
<accession>A0A318U128</accession>
<evidence type="ECO:0000313" key="2">
    <source>
        <dbReference type="EMBL" id="PYF08095.1"/>
    </source>
</evidence>
<dbReference type="AlphaFoldDB" id="A0A318U128"/>
<keyword evidence="1" id="KW-0732">Signal</keyword>
<protein>
    <submittedName>
        <fullName evidence="2">Uncharacterized protein</fullName>
    </submittedName>
</protein>
<gene>
    <name evidence="2" type="ORF">C8J30_11432</name>
</gene>
<keyword evidence="3" id="KW-1185">Reference proteome</keyword>
<sequence length="131" mass="13855">MKHPSRAVLFASVCCLFGSGLGSAALAGDLGAAFHALPIDTRVAIQSELAEVDLYLADPTGDWSAATERAVLRSVETIALNSGDRVHPKLKTTRSMQTYLEALAEGSYATYLRPGDYSAGSAFLRKIHLGG</sequence>
<evidence type="ECO:0000256" key="1">
    <source>
        <dbReference type="SAM" id="SignalP"/>
    </source>
</evidence>
<dbReference type="EMBL" id="QJTK01000014">
    <property type="protein sequence ID" value="PYF08095.1"/>
    <property type="molecule type" value="Genomic_DNA"/>
</dbReference>
<proteinExistence type="predicted"/>
<dbReference type="RefSeq" id="WP_146227929.1">
    <property type="nucleotide sequence ID" value="NZ_QJTK01000014.1"/>
</dbReference>